<dbReference type="RefSeq" id="WP_109966914.1">
    <property type="nucleotide sequence ID" value="NZ_CP176093.1"/>
</dbReference>
<keyword evidence="3" id="KW-1185">Reference proteome</keyword>
<dbReference type="SMART" id="SM00331">
    <property type="entry name" value="PP2C_SIG"/>
    <property type="match status" value="1"/>
</dbReference>
<organism evidence="2 3">
    <name type="scientific">Methanospirillum lacunae</name>
    <dbReference type="NCBI Taxonomy" id="668570"/>
    <lineage>
        <taxon>Archaea</taxon>
        <taxon>Methanobacteriati</taxon>
        <taxon>Methanobacteriota</taxon>
        <taxon>Stenosarchaea group</taxon>
        <taxon>Methanomicrobia</taxon>
        <taxon>Methanomicrobiales</taxon>
        <taxon>Methanospirillaceae</taxon>
        <taxon>Methanospirillum</taxon>
    </lineage>
</organism>
<dbReference type="AlphaFoldDB" id="A0A2V2N3F0"/>
<evidence type="ECO:0000259" key="1">
    <source>
        <dbReference type="PROSITE" id="PS51746"/>
    </source>
</evidence>
<dbReference type="InterPro" id="IPR036457">
    <property type="entry name" value="PPM-type-like_dom_sf"/>
</dbReference>
<protein>
    <recommendedName>
        <fullName evidence="1">PPM-type phosphatase domain-containing protein</fullName>
    </recommendedName>
</protein>
<dbReference type="Proteomes" id="UP000245657">
    <property type="component" value="Unassembled WGS sequence"/>
</dbReference>
<dbReference type="CDD" id="cd00143">
    <property type="entry name" value="PP2Cc"/>
    <property type="match status" value="1"/>
</dbReference>
<evidence type="ECO:0000313" key="3">
    <source>
        <dbReference type="Proteomes" id="UP000245657"/>
    </source>
</evidence>
<dbReference type="PROSITE" id="PS51746">
    <property type="entry name" value="PPM_2"/>
    <property type="match status" value="1"/>
</dbReference>
<dbReference type="OrthoDB" id="198002at2157"/>
<dbReference type="SUPFAM" id="SSF81606">
    <property type="entry name" value="PP2C-like"/>
    <property type="match status" value="1"/>
</dbReference>
<dbReference type="EMBL" id="QGMY01000001">
    <property type="protein sequence ID" value="PWR74714.1"/>
    <property type="molecule type" value="Genomic_DNA"/>
</dbReference>
<name>A0A2V2N3F0_9EURY</name>
<dbReference type="GeneID" id="97548858"/>
<reference evidence="2 3" key="1">
    <citation type="submission" date="2018-05" db="EMBL/GenBank/DDBJ databases">
        <title>Draft genome of Methanospirillum lacunae Ki8-1.</title>
        <authorList>
            <person name="Dueholm M.S."/>
            <person name="Nielsen P.H."/>
            <person name="Bakmann L.F."/>
            <person name="Otzen D.E."/>
        </authorList>
    </citation>
    <scope>NUCLEOTIDE SEQUENCE [LARGE SCALE GENOMIC DNA]</scope>
    <source>
        <strain evidence="2 3">Ki8-1</strain>
    </source>
</reference>
<accession>A0A2V2N3F0</accession>
<dbReference type="Pfam" id="PF00481">
    <property type="entry name" value="PP2C"/>
    <property type="match status" value="1"/>
</dbReference>
<gene>
    <name evidence="2" type="ORF">DK846_00230</name>
</gene>
<proteinExistence type="predicted"/>
<evidence type="ECO:0000313" key="2">
    <source>
        <dbReference type="EMBL" id="PWR74714.1"/>
    </source>
</evidence>
<feature type="domain" description="PPM-type phosphatase" evidence="1">
    <location>
        <begin position="42"/>
        <end position="265"/>
    </location>
</feature>
<dbReference type="Gene3D" id="3.60.40.10">
    <property type="entry name" value="PPM-type phosphatase domain"/>
    <property type="match status" value="1"/>
</dbReference>
<sequence>MTDQRSKPESYHNIDLSFFTHNGGIRANNEDSLLVDDLVISDRSMDKPLSHQMTGKDIICCVADGIGGSEKGEVASNLVLSALRNQEKAIDNEESLGFAIAEGKELLEKYALDNPDAVNLGCTLAGISIFGDSAIVFNAGDCRVYRINGNYFEQITKDHSVVQVLFEEGIINEDEMRYHPRRNVVTSSVSGDGNPNSVKLFFTKIPVRMSDVFFICCDGIWGCFSHDELELIYQRFKGYEFCEKLLGAAIARKASDNISAILIQISPVT</sequence>
<dbReference type="SMART" id="SM00332">
    <property type="entry name" value="PP2Cc"/>
    <property type="match status" value="1"/>
</dbReference>
<comment type="caution">
    <text evidence="2">The sequence shown here is derived from an EMBL/GenBank/DDBJ whole genome shotgun (WGS) entry which is preliminary data.</text>
</comment>
<dbReference type="InterPro" id="IPR001932">
    <property type="entry name" value="PPM-type_phosphatase-like_dom"/>
</dbReference>